<protein>
    <submittedName>
        <fullName evidence="2">Uncharacterized protein</fullName>
    </submittedName>
</protein>
<evidence type="ECO:0000313" key="2">
    <source>
        <dbReference type="EMBL" id="MDL4842439.1"/>
    </source>
</evidence>
<evidence type="ECO:0000256" key="1">
    <source>
        <dbReference type="SAM" id="Phobius"/>
    </source>
</evidence>
<keyword evidence="3" id="KW-1185">Reference proteome</keyword>
<organism evidence="2 3">
    <name type="scientific">Aquibacillus rhizosphaerae</name>
    <dbReference type="NCBI Taxonomy" id="3051431"/>
    <lineage>
        <taxon>Bacteria</taxon>
        <taxon>Bacillati</taxon>
        <taxon>Bacillota</taxon>
        <taxon>Bacilli</taxon>
        <taxon>Bacillales</taxon>
        <taxon>Bacillaceae</taxon>
        <taxon>Aquibacillus</taxon>
    </lineage>
</organism>
<name>A0ABT7L9A3_9BACI</name>
<accession>A0ABT7L9A3</accession>
<keyword evidence="1" id="KW-0472">Membrane</keyword>
<feature type="transmembrane region" description="Helical" evidence="1">
    <location>
        <begin position="24"/>
        <end position="41"/>
    </location>
</feature>
<proteinExistence type="predicted"/>
<dbReference type="RefSeq" id="WP_285933711.1">
    <property type="nucleotide sequence ID" value="NZ_JASTZU010000058.1"/>
</dbReference>
<keyword evidence="1" id="KW-1133">Transmembrane helix</keyword>
<comment type="caution">
    <text evidence="2">The sequence shown here is derived from an EMBL/GenBank/DDBJ whole genome shotgun (WGS) entry which is preliminary data.</text>
</comment>
<evidence type="ECO:0000313" key="3">
    <source>
        <dbReference type="Proteomes" id="UP001235343"/>
    </source>
</evidence>
<reference evidence="2 3" key="1">
    <citation type="submission" date="2023-06" db="EMBL/GenBank/DDBJ databases">
        <title>Aquibacillus rhizosphaerae LR5S19.</title>
        <authorList>
            <person name="Sun J.-Q."/>
        </authorList>
    </citation>
    <scope>NUCLEOTIDE SEQUENCE [LARGE SCALE GENOMIC DNA]</scope>
    <source>
        <strain evidence="2 3">LR5S19</strain>
    </source>
</reference>
<dbReference type="Proteomes" id="UP001235343">
    <property type="component" value="Unassembled WGS sequence"/>
</dbReference>
<sequence>MLIIFYIYIVTKAFEIFKINAKQWLIGIVVFLALIGTQFILQNHFRVLYPVENDIVIKGNGEIVEHAKNTHLITTDKDLFIYVGDGIPFRDIMSYSFDTKDGQTHDVKILITFPQTDFETIRKSYQVFSEVVESYDNSLVYYFSSFSYFTEVVEEKFRDEFSRQIGNVKKDEISKVMMVDLINNFESKILNEHEKKMFSIELN</sequence>
<dbReference type="EMBL" id="JASTZU010000058">
    <property type="protein sequence ID" value="MDL4842439.1"/>
    <property type="molecule type" value="Genomic_DNA"/>
</dbReference>
<keyword evidence="1" id="KW-0812">Transmembrane</keyword>
<gene>
    <name evidence="2" type="ORF">QQS35_18540</name>
</gene>